<evidence type="ECO:0000256" key="8">
    <source>
        <dbReference type="ARBA" id="ARBA00023034"/>
    </source>
</evidence>
<dbReference type="PIRSF" id="PIRSF037093">
    <property type="entry name" value="Coatomer_gamma_subunit"/>
    <property type="match status" value="1"/>
</dbReference>
<dbReference type="PANTHER" id="PTHR10261:SF0">
    <property type="entry name" value="COATOMER SUBUNIT GAMMA-2"/>
    <property type="match status" value="1"/>
</dbReference>
<evidence type="ECO:0000256" key="6">
    <source>
        <dbReference type="ARBA" id="ARBA00022892"/>
    </source>
</evidence>
<keyword evidence="6 11" id="KW-0931">ER-Golgi transport</keyword>
<dbReference type="InterPro" id="IPR013041">
    <property type="entry name" value="Clathrin_app_Ig-like_sf"/>
</dbReference>
<protein>
    <recommendedName>
        <fullName evidence="11">Coatomer subunit gamma</fullName>
    </recommendedName>
</protein>
<dbReference type="Pfam" id="PF01602">
    <property type="entry name" value="Adaptin_N"/>
    <property type="match status" value="2"/>
</dbReference>
<dbReference type="GO" id="GO:0005783">
    <property type="term" value="C:endoplasmic reticulum"/>
    <property type="evidence" value="ECO:0007669"/>
    <property type="project" value="TreeGrafter"/>
</dbReference>
<keyword evidence="8 11" id="KW-0333">Golgi apparatus</keyword>
<evidence type="ECO:0000256" key="5">
    <source>
        <dbReference type="ARBA" id="ARBA00022737"/>
    </source>
</evidence>
<dbReference type="Pfam" id="PF08752">
    <property type="entry name" value="COP-gamma_platf"/>
    <property type="match status" value="1"/>
</dbReference>
<keyword evidence="4 11" id="KW-0963">Cytoplasm</keyword>
<dbReference type="STRING" id="1354746.A0A0B2ULC4"/>
<name>A0A0B2ULC4_9MICR</name>
<dbReference type="SUPFAM" id="SSF49348">
    <property type="entry name" value="Clathrin adaptor appendage domain"/>
    <property type="match status" value="1"/>
</dbReference>
<organism evidence="14 15">
    <name type="scientific">Ordospora colligata OC4</name>
    <dbReference type="NCBI Taxonomy" id="1354746"/>
    <lineage>
        <taxon>Eukaryota</taxon>
        <taxon>Fungi</taxon>
        <taxon>Fungi incertae sedis</taxon>
        <taxon>Microsporidia</taxon>
        <taxon>Ordosporidae</taxon>
        <taxon>Ordospora</taxon>
    </lineage>
</organism>
<dbReference type="GO" id="GO:0006888">
    <property type="term" value="P:endoplasmic reticulum to Golgi vesicle-mediated transport"/>
    <property type="evidence" value="ECO:0007669"/>
    <property type="project" value="TreeGrafter"/>
</dbReference>
<keyword evidence="10 11" id="KW-0968">Cytoplasmic vesicle</keyword>
<dbReference type="GO" id="GO:0009306">
    <property type="term" value="P:protein secretion"/>
    <property type="evidence" value="ECO:0007669"/>
    <property type="project" value="TreeGrafter"/>
</dbReference>
<dbReference type="PANTHER" id="PTHR10261">
    <property type="entry name" value="COATOMER SUBUNIT GAMMA"/>
    <property type="match status" value="1"/>
</dbReference>
<keyword evidence="5" id="KW-0677">Repeat</keyword>
<dbReference type="InterPro" id="IPR011989">
    <property type="entry name" value="ARM-like"/>
</dbReference>
<dbReference type="RefSeq" id="XP_014564200.1">
    <property type="nucleotide sequence ID" value="XM_014708714.1"/>
</dbReference>
<evidence type="ECO:0000259" key="12">
    <source>
        <dbReference type="Pfam" id="PF01602"/>
    </source>
</evidence>
<keyword evidence="15" id="KW-1185">Reference proteome</keyword>
<evidence type="ECO:0000256" key="11">
    <source>
        <dbReference type="PIRNR" id="PIRNR037093"/>
    </source>
</evidence>
<comment type="subcellular location">
    <subcellularLocation>
        <location evidence="11">Cytoplasm</location>
    </subcellularLocation>
    <subcellularLocation>
        <location evidence="1 11">Golgi apparatus membrane</location>
        <topology evidence="1 11">Peripheral membrane protein</topology>
        <orientation evidence="1 11">Cytoplasmic side</orientation>
    </subcellularLocation>
    <subcellularLocation>
        <location evidence="11">Cytoplasmic vesicle</location>
        <location evidence="11">COPI-coated vesicle membrane</location>
        <topology evidence="11">Peripheral membrane protein</topology>
        <orientation evidence="11">Cytoplasmic side</orientation>
    </subcellularLocation>
</comment>
<dbReference type="Proteomes" id="UP000031056">
    <property type="component" value="Unassembled WGS sequence"/>
</dbReference>
<dbReference type="Gene3D" id="1.25.10.10">
    <property type="entry name" value="Leucine-rich Repeat Variant"/>
    <property type="match status" value="2"/>
</dbReference>
<dbReference type="EMBL" id="JOKQ01000003">
    <property type="protein sequence ID" value="KHN70158.1"/>
    <property type="molecule type" value="Genomic_DNA"/>
</dbReference>
<dbReference type="GO" id="GO:0005793">
    <property type="term" value="C:endoplasmic reticulum-Golgi intermediate compartment"/>
    <property type="evidence" value="ECO:0007669"/>
    <property type="project" value="TreeGrafter"/>
</dbReference>
<dbReference type="SUPFAM" id="SSF48371">
    <property type="entry name" value="ARM repeat"/>
    <property type="match status" value="1"/>
</dbReference>
<keyword evidence="7 11" id="KW-0653">Protein transport</keyword>
<dbReference type="GO" id="GO:0006886">
    <property type="term" value="P:intracellular protein transport"/>
    <property type="evidence" value="ECO:0007669"/>
    <property type="project" value="InterPro"/>
</dbReference>
<evidence type="ECO:0000256" key="7">
    <source>
        <dbReference type="ARBA" id="ARBA00022927"/>
    </source>
</evidence>
<dbReference type="VEuPathDB" id="MicrosporidiaDB:M896_031470"/>
<feature type="domain" description="Coatomer gamma subunit appendage Ig-like subdomain" evidence="13">
    <location>
        <begin position="548"/>
        <end position="625"/>
    </location>
</feature>
<dbReference type="InterPro" id="IPR017106">
    <property type="entry name" value="Coatomer_gsu"/>
</dbReference>
<comment type="caution">
    <text evidence="14">The sequence shown here is derived from an EMBL/GenBank/DDBJ whole genome shotgun (WGS) entry which is preliminary data.</text>
</comment>
<dbReference type="OrthoDB" id="1074925at2759"/>
<evidence type="ECO:0000256" key="1">
    <source>
        <dbReference type="ARBA" id="ARBA00004255"/>
    </source>
</evidence>
<evidence type="ECO:0000256" key="4">
    <source>
        <dbReference type="ARBA" id="ARBA00022490"/>
    </source>
</evidence>
<keyword evidence="3 11" id="KW-0813">Transport</keyword>
<evidence type="ECO:0000313" key="14">
    <source>
        <dbReference type="EMBL" id="KHN70158.1"/>
    </source>
</evidence>
<dbReference type="InParanoid" id="A0A0B2ULC4"/>
<dbReference type="GO" id="GO:0030126">
    <property type="term" value="C:COPI vesicle coat"/>
    <property type="evidence" value="ECO:0007669"/>
    <property type="project" value="InterPro"/>
</dbReference>
<dbReference type="GO" id="GO:0006891">
    <property type="term" value="P:intra-Golgi vesicle-mediated transport"/>
    <property type="evidence" value="ECO:0007669"/>
    <property type="project" value="TreeGrafter"/>
</dbReference>
<evidence type="ECO:0000313" key="15">
    <source>
        <dbReference type="Proteomes" id="UP000031056"/>
    </source>
</evidence>
<feature type="domain" description="Clathrin/coatomer adaptor adaptin-like N-terminal" evidence="12">
    <location>
        <begin position="217"/>
        <end position="482"/>
    </location>
</feature>
<keyword evidence="9 11" id="KW-0472">Membrane</keyword>
<feature type="domain" description="Clathrin/coatomer adaptor adaptin-like N-terminal" evidence="12">
    <location>
        <begin position="14"/>
        <end position="176"/>
    </location>
</feature>
<dbReference type="GeneID" id="26261431"/>
<evidence type="ECO:0000259" key="13">
    <source>
        <dbReference type="Pfam" id="PF08752"/>
    </source>
</evidence>
<dbReference type="HOGENOM" id="CLU_021042_0_0_1"/>
<comment type="subunit">
    <text evidence="11">Oligomeric complex.</text>
</comment>
<proteinExistence type="inferred from homology"/>
<evidence type="ECO:0000256" key="3">
    <source>
        <dbReference type="ARBA" id="ARBA00022448"/>
    </source>
</evidence>
<dbReference type="GO" id="GO:0000139">
    <property type="term" value="C:Golgi membrane"/>
    <property type="evidence" value="ECO:0007669"/>
    <property type="project" value="UniProtKB-SubCell"/>
</dbReference>
<dbReference type="InterPro" id="IPR037067">
    <property type="entry name" value="Coatomer_gsu_app_sf"/>
</dbReference>
<accession>A0A0B2ULC4</accession>
<gene>
    <name evidence="14" type="ORF">M896_031470</name>
</gene>
<dbReference type="Gene3D" id="2.60.40.1480">
    <property type="entry name" value="Coatomer, gamma subunit, appendage domain"/>
    <property type="match status" value="1"/>
</dbReference>
<evidence type="ECO:0000256" key="2">
    <source>
        <dbReference type="ARBA" id="ARBA00010720"/>
    </source>
</evidence>
<evidence type="ECO:0000256" key="9">
    <source>
        <dbReference type="ARBA" id="ARBA00023136"/>
    </source>
</evidence>
<dbReference type="InterPro" id="IPR002553">
    <property type="entry name" value="Clathrin/coatomer_adapt-like_N"/>
</dbReference>
<dbReference type="GO" id="GO:0005198">
    <property type="term" value="F:structural molecule activity"/>
    <property type="evidence" value="ECO:0007669"/>
    <property type="project" value="InterPro"/>
</dbReference>
<dbReference type="AlphaFoldDB" id="A0A0B2ULC4"/>
<reference evidence="14 15" key="1">
    <citation type="journal article" date="2014" name="MBio">
        <title>The Ordospora colligata genome; evolution of extreme reduction in microsporidia and host-to-parasite horizontal gene transfer.</title>
        <authorList>
            <person name="Pombert J.-F."/>
            <person name="Haag K.L."/>
            <person name="Beidas S."/>
            <person name="Ebert D."/>
            <person name="Keeling P.J."/>
        </authorList>
    </citation>
    <scope>NUCLEOTIDE SEQUENCE [LARGE SCALE GENOMIC DNA]</scope>
    <source>
        <strain evidence="14 15">OC4</strain>
    </source>
</reference>
<dbReference type="FunCoup" id="A0A0B2ULC4">
    <property type="interactions" value="236"/>
</dbReference>
<comment type="function">
    <text evidence="11">The coatomer is a cytosolic protein complex that binds to dilysine motifs and reversibly associates with Golgi non-clathrin-coated vesicles, which further mediate biosynthetic protein transport from the ER, via the Golgi up to the trans Golgi network. Coatomer complex is required for budding from Golgi membranes, and is essential for the retrograde Golgi-to-ER transport of dilysine-tagged proteins.</text>
</comment>
<dbReference type="InterPro" id="IPR013040">
    <property type="entry name" value="Coatomer_gsu_app_Ig-like_dom"/>
</dbReference>
<sequence>MRAKTKVFAPLSEQQLLEEMRDSFDKSPIVTRSAMKAINSLVHMLSVTSISEASIKEAYITLLKGFQSKDIYLKAGMYSAIDELSRHFDEGLVAANILMNDLNGKISDDMKAMALKTLFCILPADMIYDFGKYVSQAFVSPSVIRRDMAVLVSCKLLRDGFSEVKEWIDDVDSNDDSMTSYHAARFLMQTRKLRLGIVESLRGPSGIIGARVVVEQAKSGNSEALAMLKKLLGSKYSDEMVFIEAAKGVCVIGEEYASQLVQQTVQSLRIFLKSTNIALQFSAMRIISGLALRYPHKTSIANKEVEDLVMSENKTISMFAITSLLKTGTEETIDRLVKLIPGMIAEMSDGLKKIAIETLETLSNTFESKKPVFIDFLSSALSQKGGLEFKKYIVSVISRVVSGDDVRDRVLEFLCTYAEDSQYYQITLDILGIFGQEIPKSKVPGKYVVHVLNRLILENNHVRAAALQCLYDISHVVSIDTVEGALRKSLDDRDEMVRGISLFLLQNLRLAKSCQPFMLDELGDLKEAVLEHLGQKEEHEECKDKLFIKECREVTLTEDASDVRVSVVKRMYENKVVFIFSIENIVEGIQICNGILSFATTGANGRSEGSIKIDQIAFGEVKVFETECSVEEECVINGVLEYTMCSEKDVSDTETDSVTLKPFQITIMDFVRPLVVKNASEVCKKAVFGLQGDVYVAGKKILDLLNMKMAGQEVSNNTMEMQLTGQYYKIPIEVRISITNSGAACKCIADVYCSDEEIGTKITKLFD</sequence>
<evidence type="ECO:0000256" key="10">
    <source>
        <dbReference type="ARBA" id="ARBA00023329"/>
    </source>
</evidence>
<dbReference type="InterPro" id="IPR016024">
    <property type="entry name" value="ARM-type_fold"/>
</dbReference>
<comment type="similarity">
    <text evidence="2 11">Belongs to the COPG family.</text>
</comment>